<reference evidence="3" key="1">
    <citation type="submission" date="2016-07" db="EMBL/GenBank/DDBJ databases">
        <title>Nontailed viruses are major unrecognized killers of bacteria in the ocean.</title>
        <authorList>
            <person name="Kauffman K."/>
            <person name="Hussain F."/>
            <person name="Yang J."/>
            <person name="Arevalo P."/>
            <person name="Brown J."/>
            <person name="Cutler M."/>
            <person name="Kelly L."/>
            <person name="Polz M.F."/>
        </authorList>
    </citation>
    <scope>NUCLEOTIDE SEQUENCE [LARGE SCALE GENOMIC DNA]</scope>
    <source>
        <strain evidence="3">10N.222.48.A2</strain>
    </source>
</reference>
<dbReference type="EMBL" id="MDBP01000080">
    <property type="protein sequence ID" value="PMP10004.1"/>
    <property type="molecule type" value="Genomic_DNA"/>
</dbReference>
<reference evidence="2 4" key="4">
    <citation type="submission" date="2019-04" db="EMBL/GenBank/DDBJ databases">
        <title>A reverse ecology approach based on a biological definition of microbial populations.</title>
        <authorList>
            <person name="Arevalo P."/>
            <person name="Vaninsberghe D."/>
            <person name="Elsherbini J."/>
            <person name="Gore J."/>
            <person name="Polz M."/>
        </authorList>
    </citation>
    <scope>NUCLEOTIDE SEQUENCE [LARGE SCALE GENOMIC DNA]</scope>
    <source>
        <strain evidence="2 4">10N.222.45.A8</strain>
    </source>
</reference>
<dbReference type="AlphaFoldDB" id="A0A2N7NCS6"/>
<reference evidence="1" key="2">
    <citation type="submission" date="2016-07" db="EMBL/GenBank/DDBJ databases">
        <authorList>
            <person name="Wan K."/>
            <person name="Booth B."/>
            <person name="Spirohn K."/>
            <person name="Hao T."/>
            <person name="Hu Y."/>
            <person name="Calderwood M."/>
            <person name="Hill D."/>
            <person name="Mohr S."/>
            <person name="Vidal M."/>
            <person name="Celniker S."/>
            <person name="Perrimon N."/>
        </authorList>
    </citation>
    <scope>NUCLEOTIDE SEQUENCE</scope>
    <source>
        <strain evidence="1">10N.222.48.A2</strain>
    </source>
</reference>
<reference evidence="1" key="3">
    <citation type="journal article" date="2018" name="Nature">
        <title>A major lineage of non-tailed dsDNA viruses as unrecognized killers of marine bacteria.</title>
        <authorList>
            <person name="Kauffman K.M."/>
            <person name="Hussain F.A."/>
            <person name="Yang J."/>
            <person name="Arevalo P."/>
            <person name="Brown J.M."/>
            <person name="Chang W.K."/>
            <person name="VanInsberghe D."/>
            <person name="Elsherbini J."/>
            <person name="Sharma R.S."/>
            <person name="Cutler M.B."/>
            <person name="Kelly L."/>
            <person name="Polz M.F."/>
        </authorList>
    </citation>
    <scope>NUCLEOTIDE SEQUENCE</scope>
    <source>
        <strain evidence="1">10N.222.48.A2</strain>
    </source>
</reference>
<evidence type="ECO:0000313" key="4">
    <source>
        <dbReference type="Proteomes" id="UP000308018"/>
    </source>
</evidence>
<evidence type="ECO:0000313" key="2">
    <source>
        <dbReference type="EMBL" id="TKG32611.1"/>
    </source>
</evidence>
<sequence>MKLNVNFDNLIKETAKIKGLWSLARVIIEQGQSYDNIILTLSEYTNDNSGIIKRTVDGHLSFMIANEVVVIERQPGGETLQPKYLTKGTVLL</sequence>
<evidence type="ECO:0000313" key="3">
    <source>
        <dbReference type="Proteomes" id="UP000235579"/>
    </source>
</evidence>
<evidence type="ECO:0000313" key="1">
    <source>
        <dbReference type="EMBL" id="PMP10004.1"/>
    </source>
</evidence>
<organism evidence="1 3">
    <name type="scientific">Vibrio tasmaniensis</name>
    <dbReference type="NCBI Taxonomy" id="212663"/>
    <lineage>
        <taxon>Bacteria</taxon>
        <taxon>Pseudomonadati</taxon>
        <taxon>Pseudomonadota</taxon>
        <taxon>Gammaproteobacteria</taxon>
        <taxon>Vibrionales</taxon>
        <taxon>Vibrionaceae</taxon>
        <taxon>Vibrio</taxon>
    </lineage>
</organism>
<proteinExistence type="predicted"/>
<comment type="caution">
    <text evidence="1">The sequence shown here is derived from an EMBL/GenBank/DDBJ whole genome shotgun (WGS) entry which is preliminary data.</text>
</comment>
<gene>
    <name evidence="1" type="ORF">BCS92_02445</name>
    <name evidence="2" type="ORF">FC057_12405</name>
</gene>
<dbReference type="Proteomes" id="UP000308018">
    <property type="component" value="Unassembled WGS sequence"/>
</dbReference>
<dbReference type="EMBL" id="SYVV01000021">
    <property type="protein sequence ID" value="TKG32611.1"/>
    <property type="molecule type" value="Genomic_DNA"/>
</dbReference>
<name>A0A2N7NCS6_9VIBR</name>
<accession>A0A2N7NCS6</accession>
<dbReference type="RefSeq" id="WP_102258420.1">
    <property type="nucleotide sequence ID" value="NZ_MDBG01000002.1"/>
</dbReference>
<dbReference type="Proteomes" id="UP000235579">
    <property type="component" value="Unassembled WGS sequence"/>
</dbReference>
<protein>
    <submittedName>
        <fullName evidence="1">Uncharacterized protein</fullName>
    </submittedName>
</protein>